<dbReference type="PROSITE" id="PS50071">
    <property type="entry name" value="HOMEOBOX_2"/>
    <property type="match status" value="1"/>
</dbReference>
<dbReference type="GO" id="GO:0005634">
    <property type="term" value="C:nucleus"/>
    <property type="evidence" value="ECO:0007669"/>
    <property type="project" value="UniProtKB-SubCell"/>
</dbReference>
<evidence type="ECO:0000256" key="1">
    <source>
        <dbReference type="ARBA" id="ARBA00004123"/>
    </source>
</evidence>
<dbReference type="Pfam" id="PF00046">
    <property type="entry name" value="Homeodomain"/>
    <property type="match status" value="1"/>
</dbReference>
<evidence type="ECO:0000256" key="7">
    <source>
        <dbReference type="PROSITE-ProRule" id="PRU00108"/>
    </source>
</evidence>
<name>A0AAN7Q122_9COLE</name>
<keyword evidence="3" id="KW-0217">Developmental protein</keyword>
<evidence type="ECO:0000256" key="8">
    <source>
        <dbReference type="RuleBase" id="RU000682"/>
    </source>
</evidence>
<dbReference type="SUPFAM" id="SSF46689">
    <property type="entry name" value="Homeodomain-like"/>
    <property type="match status" value="1"/>
</dbReference>
<dbReference type="PANTHER" id="PTHR24340:SF41">
    <property type="entry name" value="MUSCLE-SPECIFIC HOMEOBOX PROTEIN TINMAN-RELATED"/>
    <property type="match status" value="1"/>
</dbReference>
<dbReference type="InterPro" id="IPR001356">
    <property type="entry name" value="HD"/>
</dbReference>
<comment type="caution">
    <text evidence="11">The sequence shown here is derived from an EMBL/GenBank/DDBJ whole genome shotgun (WGS) entry which is preliminary data.</text>
</comment>
<dbReference type="PRINTS" id="PR00024">
    <property type="entry name" value="HOMEOBOX"/>
</dbReference>
<accession>A0AAN7Q122</accession>
<dbReference type="InterPro" id="IPR009057">
    <property type="entry name" value="Homeodomain-like_sf"/>
</dbReference>
<proteinExistence type="inferred from homology"/>
<dbReference type="GO" id="GO:0030154">
    <property type="term" value="P:cell differentiation"/>
    <property type="evidence" value="ECO:0007669"/>
    <property type="project" value="TreeGrafter"/>
</dbReference>
<dbReference type="GO" id="GO:0000981">
    <property type="term" value="F:DNA-binding transcription factor activity, RNA polymerase II-specific"/>
    <property type="evidence" value="ECO:0007669"/>
    <property type="project" value="InterPro"/>
</dbReference>
<dbReference type="PANTHER" id="PTHR24340">
    <property type="entry name" value="HOMEOBOX PROTEIN NKX"/>
    <property type="match status" value="1"/>
</dbReference>
<evidence type="ECO:0000256" key="4">
    <source>
        <dbReference type="ARBA" id="ARBA00023125"/>
    </source>
</evidence>
<gene>
    <name evidence="11" type="ORF">RN001_011782</name>
</gene>
<keyword evidence="5 7" id="KW-0371">Homeobox</keyword>
<evidence type="ECO:0000313" key="12">
    <source>
        <dbReference type="Proteomes" id="UP001353858"/>
    </source>
</evidence>
<dbReference type="SMART" id="SM00389">
    <property type="entry name" value="HOX"/>
    <property type="match status" value="1"/>
</dbReference>
<feature type="region of interest" description="Disordered" evidence="9">
    <location>
        <begin position="136"/>
        <end position="169"/>
    </location>
</feature>
<comment type="subcellular location">
    <subcellularLocation>
        <location evidence="1 7 8">Nucleus</location>
    </subcellularLocation>
</comment>
<dbReference type="AlphaFoldDB" id="A0AAN7Q122"/>
<organism evidence="11 12">
    <name type="scientific">Aquatica leii</name>
    <dbReference type="NCBI Taxonomy" id="1421715"/>
    <lineage>
        <taxon>Eukaryota</taxon>
        <taxon>Metazoa</taxon>
        <taxon>Ecdysozoa</taxon>
        <taxon>Arthropoda</taxon>
        <taxon>Hexapoda</taxon>
        <taxon>Insecta</taxon>
        <taxon>Pterygota</taxon>
        <taxon>Neoptera</taxon>
        <taxon>Endopterygota</taxon>
        <taxon>Coleoptera</taxon>
        <taxon>Polyphaga</taxon>
        <taxon>Elateriformia</taxon>
        <taxon>Elateroidea</taxon>
        <taxon>Lampyridae</taxon>
        <taxon>Luciolinae</taxon>
        <taxon>Aquatica</taxon>
    </lineage>
</organism>
<sequence>MEQSFPNGDNFENCDTTTNSSCLMTPFSVKDILNLNMNNESDFTCTNLNFVSLNSIKNEYGNYEDYNNFSQPNNCWDNNFVPSYEHYNYNFYNAPDTNIKCETFPYTNKNFNCDTTPSHVQQLSNLCAPYQERNKESDFTGIDSPKHQQVTSSKTELRKSSRQRSKRKPRVLFSQAQVYELERRFKQQKYLSAPEREQMAQGLKLTSTQVKIWFQNRRYKCKRQKLEKGMEQEKSKLPLNSSVTNSAGFCLPNQYQQTYEFNTNNINDYVNCTDNNNFNVRFNNFSY</sequence>
<dbReference type="InterPro" id="IPR050394">
    <property type="entry name" value="Homeobox_NK-like"/>
</dbReference>
<dbReference type="GO" id="GO:0000978">
    <property type="term" value="F:RNA polymerase II cis-regulatory region sequence-specific DNA binding"/>
    <property type="evidence" value="ECO:0007669"/>
    <property type="project" value="TreeGrafter"/>
</dbReference>
<evidence type="ECO:0000256" key="2">
    <source>
        <dbReference type="ARBA" id="ARBA00005661"/>
    </source>
</evidence>
<feature type="DNA-binding region" description="Homeobox" evidence="7">
    <location>
        <begin position="166"/>
        <end position="225"/>
    </location>
</feature>
<keyword evidence="6 7" id="KW-0539">Nucleus</keyword>
<dbReference type="PROSITE" id="PS00027">
    <property type="entry name" value="HOMEOBOX_1"/>
    <property type="match status" value="1"/>
</dbReference>
<keyword evidence="12" id="KW-1185">Reference proteome</keyword>
<comment type="similarity">
    <text evidence="2">Belongs to the NK-2 homeobox family.</text>
</comment>
<feature type="compositionally biased region" description="Basic residues" evidence="9">
    <location>
        <begin position="160"/>
        <end position="169"/>
    </location>
</feature>
<dbReference type="Proteomes" id="UP001353858">
    <property type="component" value="Unassembled WGS sequence"/>
</dbReference>
<evidence type="ECO:0000256" key="6">
    <source>
        <dbReference type="ARBA" id="ARBA00023242"/>
    </source>
</evidence>
<dbReference type="FunFam" id="1.10.10.60:FF:000078">
    <property type="entry name" value="NK2 homeobox 3"/>
    <property type="match status" value="1"/>
</dbReference>
<keyword evidence="4 7" id="KW-0238">DNA-binding</keyword>
<evidence type="ECO:0000256" key="5">
    <source>
        <dbReference type="ARBA" id="ARBA00023155"/>
    </source>
</evidence>
<dbReference type="Gene3D" id="1.10.10.60">
    <property type="entry name" value="Homeodomain-like"/>
    <property type="match status" value="1"/>
</dbReference>
<dbReference type="CDD" id="cd00086">
    <property type="entry name" value="homeodomain"/>
    <property type="match status" value="1"/>
</dbReference>
<dbReference type="EMBL" id="JARPUR010000005">
    <property type="protein sequence ID" value="KAK4875360.1"/>
    <property type="molecule type" value="Genomic_DNA"/>
</dbReference>
<evidence type="ECO:0000313" key="11">
    <source>
        <dbReference type="EMBL" id="KAK4875360.1"/>
    </source>
</evidence>
<dbReference type="InterPro" id="IPR020479">
    <property type="entry name" value="HD_metazoa"/>
</dbReference>
<evidence type="ECO:0000259" key="10">
    <source>
        <dbReference type="PROSITE" id="PS50071"/>
    </source>
</evidence>
<feature type="domain" description="Homeobox" evidence="10">
    <location>
        <begin position="164"/>
        <end position="224"/>
    </location>
</feature>
<reference evidence="12" key="1">
    <citation type="submission" date="2023-01" db="EMBL/GenBank/DDBJ databases">
        <title>Key to firefly adult light organ development and bioluminescence: homeobox transcription factors regulate luciferase expression and transportation to peroxisome.</title>
        <authorList>
            <person name="Fu X."/>
        </authorList>
    </citation>
    <scope>NUCLEOTIDE SEQUENCE [LARGE SCALE GENOMIC DNA]</scope>
</reference>
<dbReference type="InterPro" id="IPR017970">
    <property type="entry name" value="Homeobox_CS"/>
</dbReference>
<evidence type="ECO:0000256" key="9">
    <source>
        <dbReference type="SAM" id="MobiDB-lite"/>
    </source>
</evidence>
<protein>
    <recommendedName>
        <fullName evidence="10">Homeobox domain-containing protein</fullName>
    </recommendedName>
</protein>
<evidence type="ECO:0000256" key="3">
    <source>
        <dbReference type="ARBA" id="ARBA00022473"/>
    </source>
</evidence>